<name>A0A0W0X4J8_9GAMM</name>
<keyword evidence="1" id="KW-0732">Signal</keyword>
<protein>
    <submittedName>
        <fullName evidence="2">Uncharacterized protein</fullName>
    </submittedName>
</protein>
<sequence length="173" mass="19498">MRRIHWGVFIGLFFSSVVLAANNQTIQPSLNLNQIKMIKGGEALGDDLYFDISILKANQPTQYLRVPKYPLYWPSTELASLKSVPLWSESLKNGQKIILIISLIDQDAKPMNPDDVIGVIRVELHNEHGHLQARWSMPNQKEGPIVSSTGSVQKFELSNNAYGHYEVLLSLDK</sequence>
<evidence type="ECO:0000256" key="1">
    <source>
        <dbReference type="SAM" id="SignalP"/>
    </source>
</evidence>
<dbReference type="PATRIC" id="fig|29423.5.peg.980"/>
<gene>
    <name evidence="2" type="ORF">Loak_0932</name>
</gene>
<dbReference type="AlphaFoldDB" id="A0A0W0X4J8"/>
<evidence type="ECO:0000313" key="2">
    <source>
        <dbReference type="EMBL" id="KTD39506.1"/>
    </source>
</evidence>
<dbReference type="Proteomes" id="UP000054858">
    <property type="component" value="Unassembled WGS sequence"/>
</dbReference>
<dbReference type="RefSeq" id="WP_025385590.1">
    <property type="nucleotide sequence ID" value="NZ_LCUA01000032.1"/>
</dbReference>
<comment type="caution">
    <text evidence="2">The sequence shown here is derived from an EMBL/GenBank/DDBJ whole genome shotgun (WGS) entry which is preliminary data.</text>
</comment>
<evidence type="ECO:0000313" key="3">
    <source>
        <dbReference type="Proteomes" id="UP000054858"/>
    </source>
</evidence>
<proteinExistence type="predicted"/>
<feature type="signal peptide" evidence="1">
    <location>
        <begin position="1"/>
        <end position="20"/>
    </location>
</feature>
<feature type="chain" id="PRO_5006916126" evidence="1">
    <location>
        <begin position="21"/>
        <end position="173"/>
    </location>
</feature>
<accession>A0A0W0X4J8</accession>
<organism evidence="2 3">
    <name type="scientific">Legionella oakridgensis</name>
    <dbReference type="NCBI Taxonomy" id="29423"/>
    <lineage>
        <taxon>Bacteria</taxon>
        <taxon>Pseudomonadati</taxon>
        <taxon>Pseudomonadota</taxon>
        <taxon>Gammaproteobacteria</taxon>
        <taxon>Legionellales</taxon>
        <taxon>Legionellaceae</taxon>
        <taxon>Legionella</taxon>
    </lineage>
</organism>
<reference evidence="2 3" key="1">
    <citation type="submission" date="2015-11" db="EMBL/GenBank/DDBJ databases">
        <title>Genomic analysis of 38 Legionella species identifies large and diverse effector repertoires.</title>
        <authorList>
            <person name="Burstein D."/>
            <person name="Amaro F."/>
            <person name="Zusman T."/>
            <person name="Lifshitz Z."/>
            <person name="Cohen O."/>
            <person name="Gilbert J.A."/>
            <person name="Pupko T."/>
            <person name="Shuman H.A."/>
            <person name="Segal G."/>
        </authorList>
    </citation>
    <scope>NUCLEOTIDE SEQUENCE [LARGE SCALE GENOMIC DNA]</scope>
    <source>
        <strain evidence="2 3">Oak Ridge-10</strain>
    </source>
</reference>
<dbReference type="EMBL" id="LNYP01000019">
    <property type="protein sequence ID" value="KTD39506.1"/>
    <property type="molecule type" value="Genomic_DNA"/>
</dbReference>